<protein>
    <recommendedName>
        <fullName evidence="2">Gag-Pol polyprotein</fullName>
    </recommendedName>
</protein>
<comment type="caution">
    <text evidence="1">The sequence shown here is derived from an EMBL/GenBank/DDBJ whole genome shotgun (WGS) entry which is preliminary data.</text>
</comment>
<proteinExistence type="predicted"/>
<organism evidence="1">
    <name type="scientific">Tanacetum cinerariifolium</name>
    <name type="common">Dalmatian daisy</name>
    <name type="synonym">Chrysanthemum cinerariifolium</name>
    <dbReference type="NCBI Taxonomy" id="118510"/>
    <lineage>
        <taxon>Eukaryota</taxon>
        <taxon>Viridiplantae</taxon>
        <taxon>Streptophyta</taxon>
        <taxon>Embryophyta</taxon>
        <taxon>Tracheophyta</taxon>
        <taxon>Spermatophyta</taxon>
        <taxon>Magnoliopsida</taxon>
        <taxon>eudicotyledons</taxon>
        <taxon>Gunneridae</taxon>
        <taxon>Pentapetalae</taxon>
        <taxon>asterids</taxon>
        <taxon>campanulids</taxon>
        <taxon>Asterales</taxon>
        <taxon>Asteraceae</taxon>
        <taxon>Asteroideae</taxon>
        <taxon>Anthemideae</taxon>
        <taxon>Anthemidinae</taxon>
        <taxon>Tanacetum</taxon>
    </lineage>
</organism>
<evidence type="ECO:0008006" key="2">
    <source>
        <dbReference type="Google" id="ProtNLM"/>
    </source>
</evidence>
<gene>
    <name evidence="1" type="ORF">Tci_895293</name>
</gene>
<evidence type="ECO:0000313" key="1">
    <source>
        <dbReference type="EMBL" id="GFD23324.1"/>
    </source>
</evidence>
<feature type="non-terminal residue" evidence="1">
    <location>
        <position position="1"/>
    </location>
</feature>
<accession>A0A699UU58</accession>
<dbReference type="EMBL" id="BKCJ011343929">
    <property type="protein sequence ID" value="GFD23324.1"/>
    <property type="molecule type" value="Genomic_DNA"/>
</dbReference>
<reference evidence="1" key="1">
    <citation type="journal article" date="2019" name="Sci. Rep.">
        <title>Draft genome of Tanacetum cinerariifolium, the natural source of mosquito coil.</title>
        <authorList>
            <person name="Yamashiro T."/>
            <person name="Shiraishi A."/>
            <person name="Satake H."/>
            <person name="Nakayama K."/>
        </authorList>
    </citation>
    <scope>NUCLEOTIDE SEQUENCE</scope>
</reference>
<sequence length="120" mass="13980">ECKKPKQVKDATYHRENILLCKQDEARIQVNAEQADWRDDTDDESKDQDLEAHYMYMAQLQEVSPDTADSGPIFDTEQVQKVSTDDHYNVFAIESKHPEQSESIHDTYPIEQDEHNVIID</sequence>
<name>A0A699UU58_TANCI</name>
<dbReference type="AlphaFoldDB" id="A0A699UU58"/>